<gene>
    <name evidence="2" type="ORF">T03_10258</name>
</gene>
<dbReference type="EMBL" id="JYDI01000998">
    <property type="protein sequence ID" value="KRY43645.1"/>
    <property type="molecule type" value="Genomic_DNA"/>
</dbReference>
<protein>
    <submittedName>
        <fullName evidence="2">Uncharacterized protein</fullName>
    </submittedName>
</protein>
<accession>A0A0V1C2U6</accession>
<feature type="transmembrane region" description="Helical" evidence="1">
    <location>
        <begin position="20"/>
        <end position="38"/>
    </location>
</feature>
<organism evidence="2 3">
    <name type="scientific">Trichinella britovi</name>
    <name type="common">Parasitic roundworm</name>
    <dbReference type="NCBI Taxonomy" id="45882"/>
    <lineage>
        <taxon>Eukaryota</taxon>
        <taxon>Metazoa</taxon>
        <taxon>Ecdysozoa</taxon>
        <taxon>Nematoda</taxon>
        <taxon>Enoplea</taxon>
        <taxon>Dorylaimia</taxon>
        <taxon>Trichinellida</taxon>
        <taxon>Trichinellidae</taxon>
        <taxon>Trichinella</taxon>
    </lineage>
</organism>
<evidence type="ECO:0000313" key="3">
    <source>
        <dbReference type="Proteomes" id="UP000054653"/>
    </source>
</evidence>
<sequence>MEWFDSKFFRLPLKWKLHGALVSSEIVIYNLLFFFLNFSKSRDITVRDFEERLEQFFNEMLISCRKVEVKVVDQYRSDCID</sequence>
<reference evidence="2 3" key="1">
    <citation type="submission" date="2015-01" db="EMBL/GenBank/DDBJ databases">
        <title>Evolution of Trichinella species and genotypes.</title>
        <authorList>
            <person name="Korhonen P.K."/>
            <person name="Edoardo P."/>
            <person name="Giuseppe L.R."/>
            <person name="Gasser R.B."/>
        </authorList>
    </citation>
    <scope>NUCLEOTIDE SEQUENCE [LARGE SCALE GENOMIC DNA]</scope>
    <source>
        <strain evidence="2">ISS120</strain>
    </source>
</reference>
<dbReference type="Proteomes" id="UP000054653">
    <property type="component" value="Unassembled WGS sequence"/>
</dbReference>
<keyword evidence="1" id="KW-0472">Membrane</keyword>
<keyword evidence="1" id="KW-1133">Transmembrane helix</keyword>
<name>A0A0V1C2U6_TRIBR</name>
<comment type="caution">
    <text evidence="2">The sequence shown here is derived from an EMBL/GenBank/DDBJ whole genome shotgun (WGS) entry which is preliminary data.</text>
</comment>
<evidence type="ECO:0000313" key="2">
    <source>
        <dbReference type="EMBL" id="KRY43645.1"/>
    </source>
</evidence>
<keyword evidence="1" id="KW-0812">Transmembrane</keyword>
<evidence type="ECO:0000256" key="1">
    <source>
        <dbReference type="SAM" id="Phobius"/>
    </source>
</evidence>
<dbReference type="AlphaFoldDB" id="A0A0V1C2U6"/>
<proteinExistence type="predicted"/>
<keyword evidence="3" id="KW-1185">Reference proteome</keyword>